<dbReference type="FunFam" id="1.20.58.90:FF:000004">
    <property type="entry name" value="Syntaxin 10"/>
    <property type="match status" value="1"/>
</dbReference>
<evidence type="ECO:0000256" key="1">
    <source>
        <dbReference type="ARBA" id="ARBA00009063"/>
    </source>
</evidence>
<dbReference type="OMA" id="EHDPYRF"/>
<comment type="caution">
    <text evidence="11">The sequence shown here is derived from an EMBL/GenBank/DDBJ whole genome shotgun (WGS) entry which is preliminary data.</text>
</comment>
<dbReference type="PROSITE" id="PS00914">
    <property type="entry name" value="SYNTAXIN"/>
    <property type="match status" value="1"/>
</dbReference>
<proteinExistence type="inferred from homology"/>
<sequence>VDKLQATFRRYEQLLPRSGERGHLANELLAGSESIEWQVDELDRAIAVAERDPVRFSIDEIELEKRRRWTASTRNQMERLRIAVQVDMDKSSEQNHSANIRSNGIRQELLRFPNDRTGPRPNRVMNPDSDGFITSETDRQVLLIKEQDQELDELSASVERLGGVGLTIHEELMGQERILEELDQDMDKTSNRLDFVQ</sequence>
<gene>
    <name evidence="11" type="ORF">KI387_016954</name>
</gene>
<evidence type="ECO:0000256" key="8">
    <source>
        <dbReference type="ARBA" id="ARBA00037801"/>
    </source>
</evidence>
<dbReference type="EMBL" id="JAHRHJ020000003">
    <property type="protein sequence ID" value="KAH9322315.1"/>
    <property type="molecule type" value="Genomic_DNA"/>
</dbReference>
<dbReference type="SUPFAM" id="SSF58038">
    <property type="entry name" value="SNARE fusion complex"/>
    <property type="match status" value="1"/>
</dbReference>
<dbReference type="Pfam" id="PF09177">
    <property type="entry name" value="STX6_10_61_N"/>
    <property type="match status" value="1"/>
</dbReference>
<dbReference type="GO" id="GO:0006886">
    <property type="term" value="P:intracellular protein transport"/>
    <property type="evidence" value="ECO:0007669"/>
    <property type="project" value="InterPro"/>
</dbReference>
<keyword evidence="6" id="KW-0333">Golgi apparatus</keyword>
<evidence type="ECO:0000256" key="5">
    <source>
        <dbReference type="ARBA" id="ARBA00022989"/>
    </source>
</evidence>
<keyword evidence="7" id="KW-0472">Membrane</keyword>
<keyword evidence="3" id="KW-0812">Transmembrane</keyword>
<dbReference type="InterPro" id="IPR015260">
    <property type="entry name" value="Syntaxin-6/10/61_N"/>
</dbReference>
<comment type="similarity">
    <text evidence="1">Belongs to the syntaxin family.</text>
</comment>
<dbReference type="GO" id="GO:0005802">
    <property type="term" value="C:trans-Golgi network"/>
    <property type="evidence" value="ECO:0007669"/>
    <property type="project" value="UniProtKB-ARBA"/>
</dbReference>
<dbReference type="Proteomes" id="UP000824469">
    <property type="component" value="Unassembled WGS sequence"/>
</dbReference>
<evidence type="ECO:0000256" key="4">
    <source>
        <dbReference type="ARBA" id="ARBA00022927"/>
    </source>
</evidence>
<comment type="subcellular location">
    <subcellularLocation>
        <location evidence="8">Golgi apparatus</location>
        <location evidence="8">trans-Golgi network membrane</location>
        <topology evidence="8">Single-pass type IV membrane protein</topology>
    </subcellularLocation>
</comment>
<accession>A0AA38GI14</accession>
<evidence type="ECO:0000313" key="11">
    <source>
        <dbReference type="EMBL" id="KAH9322315.1"/>
    </source>
</evidence>
<dbReference type="Gene3D" id="1.20.58.90">
    <property type="match status" value="1"/>
</dbReference>
<feature type="non-terminal residue" evidence="11">
    <location>
        <position position="1"/>
    </location>
</feature>
<feature type="region of interest" description="Disordered" evidence="9">
    <location>
        <begin position="112"/>
        <end position="132"/>
    </location>
</feature>
<dbReference type="PROSITE" id="PS50192">
    <property type="entry name" value="T_SNARE"/>
    <property type="match status" value="1"/>
</dbReference>
<name>A0AA38GI14_TAXCH</name>
<dbReference type="CDD" id="cd21445">
    <property type="entry name" value="SNARE_NTD_AtSYP61-like"/>
    <property type="match status" value="1"/>
</dbReference>
<evidence type="ECO:0000256" key="3">
    <source>
        <dbReference type="ARBA" id="ARBA00022692"/>
    </source>
</evidence>
<evidence type="ECO:0000256" key="9">
    <source>
        <dbReference type="SAM" id="MobiDB-lite"/>
    </source>
</evidence>
<dbReference type="GO" id="GO:0031090">
    <property type="term" value="C:organelle membrane"/>
    <property type="evidence" value="ECO:0007669"/>
    <property type="project" value="UniProtKB-ARBA"/>
</dbReference>
<protein>
    <recommendedName>
        <fullName evidence="10">t-SNARE coiled-coil homology domain-containing protein</fullName>
    </recommendedName>
</protein>
<organism evidence="11 12">
    <name type="scientific">Taxus chinensis</name>
    <name type="common">Chinese yew</name>
    <name type="synonym">Taxus wallichiana var. chinensis</name>
    <dbReference type="NCBI Taxonomy" id="29808"/>
    <lineage>
        <taxon>Eukaryota</taxon>
        <taxon>Viridiplantae</taxon>
        <taxon>Streptophyta</taxon>
        <taxon>Embryophyta</taxon>
        <taxon>Tracheophyta</taxon>
        <taxon>Spermatophyta</taxon>
        <taxon>Pinopsida</taxon>
        <taxon>Pinidae</taxon>
        <taxon>Conifers II</taxon>
        <taxon>Cupressales</taxon>
        <taxon>Taxaceae</taxon>
        <taxon>Taxus</taxon>
    </lineage>
</organism>
<dbReference type="SUPFAM" id="SSF47661">
    <property type="entry name" value="t-snare proteins"/>
    <property type="match status" value="1"/>
</dbReference>
<keyword evidence="12" id="KW-1185">Reference proteome</keyword>
<keyword evidence="5" id="KW-1133">Transmembrane helix</keyword>
<evidence type="ECO:0000313" key="12">
    <source>
        <dbReference type="Proteomes" id="UP000824469"/>
    </source>
</evidence>
<dbReference type="InterPro" id="IPR010989">
    <property type="entry name" value="SNARE"/>
</dbReference>
<reference evidence="11 12" key="1">
    <citation type="journal article" date="2021" name="Nat. Plants">
        <title>The Taxus genome provides insights into paclitaxel biosynthesis.</title>
        <authorList>
            <person name="Xiong X."/>
            <person name="Gou J."/>
            <person name="Liao Q."/>
            <person name="Li Y."/>
            <person name="Zhou Q."/>
            <person name="Bi G."/>
            <person name="Li C."/>
            <person name="Du R."/>
            <person name="Wang X."/>
            <person name="Sun T."/>
            <person name="Guo L."/>
            <person name="Liang H."/>
            <person name="Lu P."/>
            <person name="Wu Y."/>
            <person name="Zhang Z."/>
            <person name="Ro D.K."/>
            <person name="Shang Y."/>
            <person name="Huang S."/>
            <person name="Yan J."/>
        </authorList>
    </citation>
    <scope>NUCLEOTIDE SEQUENCE [LARGE SCALE GENOMIC DNA]</scope>
    <source>
        <strain evidence="11">Ta-2019</strain>
    </source>
</reference>
<dbReference type="AlphaFoldDB" id="A0AA38GI14"/>
<feature type="domain" description="T-SNARE coiled-coil homology" evidence="10">
    <location>
        <begin position="141"/>
        <end position="197"/>
    </location>
</feature>
<dbReference type="Gene3D" id="1.20.5.110">
    <property type="match status" value="1"/>
</dbReference>
<evidence type="ECO:0000256" key="6">
    <source>
        <dbReference type="ARBA" id="ARBA00023034"/>
    </source>
</evidence>
<dbReference type="InterPro" id="IPR006012">
    <property type="entry name" value="Syntaxin/epimorphin_CS"/>
</dbReference>
<dbReference type="GO" id="GO:0048193">
    <property type="term" value="P:Golgi vesicle transport"/>
    <property type="evidence" value="ECO:0007669"/>
    <property type="project" value="InterPro"/>
</dbReference>
<evidence type="ECO:0000259" key="10">
    <source>
        <dbReference type="PROSITE" id="PS50192"/>
    </source>
</evidence>
<feature type="non-terminal residue" evidence="11">
    <location>
        <position position="197"/>
    </location>
</feature>
<evidence type="ECO:0000256" key="7">
    <source>
        <dbReference type="ARBA" id="ARBA00023136"/>
    </source>
</evidence>
<dbReference type="CDD" id="cd15841">
    <property type="entry name" value="SNARE_Qc"/>
    <property type="match status" value="1"/>
</dbReference>
<keyword evidence="2" id="KW-0813">Transport</keyword>
<evidence type="ECO:0000256" key="2">
    <source>
        <dbReference type="ARBA" id="ARBA00022448"/>
    </source>
</evidence>
<dbReference type="GO" id="GO:0005484">
    <property type="term" value="F:SNAP receptor activity"/>
    <property type="evidence" value="ECO:0007669"/>
    <property type="project" value="InterPro"/>
</dbReference>
<keyword evidence="4" id="KW-0653">Protein transport</keyword>
<dbReference type="InterPro" id="IPR000727">
    <property type="entry name" value="T_SNARE_dom"/>
</dbReference>
<dbReference type="FunFam" id="1.20.5.110:FF:000034">
    <property type="entry name" value="syntaxin-61 isoform X1"/>
    <property type="match status" value="1"/>
</dbReference>